<dbReference type="PANTHER" id="PTHR21145">
    <property type="entry name" value="CHORISMATE MUTASE"/>
    <property type="match status" value="1"/>
</dbReference>
<dbReference type="GO" id="GO:0009094">
    <property type="term" value="P:L-phenylalanine biosynthetic process"/>
    <property type="evidence" value="ECO:0007669"/>
    <property type="project" value="UniProtKB-KW"/>
</dbReference>
<evidence type="ECO:0000313" key="15">
    <source>
        <dbReference type="EMBL" id="PWO00653.1"/>
    </source>
</evidence>
<evidence type="ECO:0000256" key="10">
    <source>
        <dbReference type="ARBA" id="ARBA00023222"/>
    </source>
</evidence>
<keyword evidence="9 13" id="KW-0057">Aromatic amino acid biosynthesis</keyword>
<dbReference type="STRING" id="58919.A0A316ZI94"/>
<evidence type="ECO:0000313" key="16">
    <source>
        <dbReference type="Proteomes" id="UP000245946"/>
    </source>
</evidence>
<evidence type="ECO:0000256" key="3">
    <source>
        <dbReference type="ARBA" id="ARBA00011738"/>
    </source>
</evidence>
<comment type="subcellular location">
    <subcellularLocation>
        <location evidence="1">Cytoplasm</location>
    </subcellularLocation>
</comment>
<dbReference type="OrthoDB" id="191918at2759"/>
<dbReference type="AlphaFoldDB" id="A0A316ZI94"/>
<dbReference type="EMBL" id="KZ819284">
    <property type="protein sequence ID" value="PWO00653.1"/>
    <property type="molecule type" value="Genomic_DNA"/>
</dbReference>
<comment type="pathway">
    <text evidence="2">Metabolic intermediate biosynthesis; prephenate biosynthesis; prephenate from chorismate: step 1/1.</text>
</comment>
<dbReference type="Gene3D" id="1.10.590.10">
    <property type="entry name" value="Chorismate mutase, AroQ class superfamily, eukaryotic"/>
    <property type="match status" value="1"/>
</dbReference>
<gene>
    <name evidence="15" type="ORF">FA09DRAFT_327386</name>
</gene>
<name>A0A316ZI94_9BASI</name>
<dbReference type="Pfam" id="PF01817">
    <property type="entry name" value="CM_2"/>
    <property type="match status" value="1"/>
</dbReference>
<evidence type="ECO:0000256" key="9">
    <source>
        <dbReference type="ARBA" id="ARBA00023141"/>
    </source>
</evidence>
<accession>A0A316ZI94</accession>
<evidence type="ECO:0000256" key="12">
    <source>
        <dbReference type="ARBA" id="ARBA00023979"/>
    </source>
</evidence>
<dbReference type="GO" id="GO:0005737">
    <property type="term" value="C:cytoplasm"/>
    <property type="evidence" value="ECO:0007669"/>
    <property type="project" value="UniProtKB-SubCell"/>
</dbReference>
<dbReference type="GO" id="GO:0006571">
    <property type="term" value="P:tyrosine biosynthetic process"/>
    <property type="evidence" value="ECO:0007669"/>
    <property type="project" value="UniProtKB-KW"/>
</dbReference>
<dbReference type="InterPro" id="IPR036263">
    <property type="entry name" value="Chorismate_II_sf"/>
</dbReference>
<evidence type="ECO:0000256" key="4">
    <source>
        <dbReference type="ARBA" id="ARBA00012404"/>
    </source>
</evidence>
<dbReference type="PROSITE" id="PS51169">
    <property type="entry name" value="CHORISMATE_MUT_3"/>
    <property type="match status" value="1"/>
</dbReference>
<dbReference type="Proteomes" id="UP000245946">
    <property type="component" value="Unassembled WGS sequence"/>
</dbReference>
<evidence type="ECO:0000256" key="6">
    <source>
        <dbReference type="ARBA" id="ARBA00022490"/>
    </source>
</evidence>
<evidence type="ECO:0000256" key="8">
    <source>
        <dbReference type="ARBA" id="ARBA00022605"/>
    </source>
</evidence>
<dbReference type="GO" id="GO:0046417">
    <property type="term" value="P:chorismate metabolic process"/>
    <property type="evidence" value="ECO:0007669"/>
    <property type="project" value="InterPro"/>
</dbReference>
<protein>
    <recommendedName>
        <fullName evidence="5 13">Chorismate mutase</fullName>
        <ecNumber evidence="4 13">5.4.99.5</ecNumber>
    </recommendedName>
</protein>
<proteinExistence type="predicted"/>
<comment type="catalytic activity">
    <reaction evidence="12">
        <text>chorismate = prephenate</text>
        <dbReference type="Rhea" id="RHEA:13897"/>
        <dbReference type="ChEBI" id="CHEBI:29748"/>
        <dbReference type="ChEBI" id="CHEBI:29934"/>
        <dbReference type="EC" id="5.4.99.5"/>
    </reaction>
    <physiologicalReaction direction="left-to-right" evidence="12">
        <dbReference type="Rhea" id="RHEA:13898"/>
    </physiologicalReaction>
</comment>
<evidence type="ECO:0000256" key="13">
    <source>
        <dbReference type="PIRNR" id="PIRNR017318"/>
    </source>
</evidence>
<keyword evidence="8 13" id="KW-0028">Amino-acid biosynthesis</keyword>
<keyword evidence="6" id="KW-0963">Cytoplasm</keyword>
<dbReference type="InterPro" id="IPR002701">
    <property type="entry name" value="CM_II_prokaryot"/>
</dbReference>
<evidence type="ECO:0000259" key="14">
    <source>
        <dbReference type="Pfam" id="PF01817"/>
    </source>
</evidence>
<dbReference type="NCBIfam" id="TIGR01802">
    <property type="entry name" value="CM_pl-yst"/>
    <property type="match status" value="1"/>
</dbReference>
<evidence type="ECO:0000256" key="11">
    <source>
        <dbReference type="ARBA" id="ARBA00023235"/>
    </source>
</evidence>
<evidence type="ECO:0000256" key="1">
    <source>
        <dbReference type="ARBA" id="ARBA00004496"/>
    </source>
</evidence>
<dbReference type="FunFam" id="1.10.590.10:FF:000002">
    <property type="entry name" value="Chorismate mutase"/>
    <property type="match status" value="1"/>
</dbReference>
<reference evidence="15 16" key="1">
    <citation type="journal article" date="2018" name="Mol. Biol. Evol.">
        <title>Broad Genomic Sampling Reveals a Smut Pathogenic Ancestry of the Fungal Clade Ustilaginomycotina.</title>
        <authorList>
            <person name="Kijpornyongpan T."/>
            <person name="Mondo S.J."/>
            <person name="Barry K."/>
            <person name="Sandor L."/>
            <person name="Lee J."/>
            <person name="Lipzen A."/>
            <person name="Pangilinan J."/>
            <person name="LaButti K."/>
            <person name="Hainaut M."/>
            <person name="Henrissat B."/>
            <person name="Grigoriev I.V."/>
            <person name="Spatafora J.W."/>
            <person name="Aime M.C."/>
        </authorList>
    </citation>
    <scope>NUCLEOTIDE SEQUENCE [LARGE SCALE GENOMIC DNA]</scope>
    <source>
        <strain evidence="15 16">MCA 4186</strain>
    </source>
</reference>
<dbReference type="UniPathway" id="UPA00120">
    <property type="reaction ID" value="UER00203"/>
</dbReference>
<keyword evidence="10" id="KW-0584">Phenylalanine biosynthesis</keyword>
<keyword evidence="7" id="KW-0827">Tyrosine biosynthesis</keyword>
<dbReference type="PIRSF" id="PIRSF017318">
    <property type="entry name" value="Chor_mut_AroQ_eu"/>
    <property type="match status" value="1"/>
</dbReference>
<evidence type="ECO:0000256" key="7">
    <source>
        <dbReference type="ARBA" id="ARBA00022498"/>
    </source>
</evidence>
<dbReference type="InterPro" id="IPR037039">
    <property type="entry name" value="CM_AroQ_sf_eucaryotic"/>
</dbReference>
<comment type="subunit">
    <text evidence="3">Homodimer.</text>
</comment>
<dbReference type="InterPro" id="IPR008238">
    <property type="entry name" value="Chorismate_mutase_AroQ_euk"/>
</dbReference>
<organism evidence="15 16">
    <name type="scientific">Tilletiopsis washingtonensis</name>
    <dbReference type="NCBI Taxonomy" id="58919"/>
    <lineage>
        <taxon>Eukaryota</taxon>
        <taxon>Fungi</taxon>
        <taxon>Dikarya</taxon>
        <taxon>Basidiomycota</taxon>
        <taxon>Ustilaginomycotina</taxon>
        <taxon>Exobasidiomycetes</taxon>
        <taxon>Entylomatales</taxon>
        <taxon>Entylomatales incertae sedis</taxon>
        <taxon>Tilletiopsis</taxon>
    </lineage>
</organism>
<keyword evidence="16" id="KW-1185">Reference proteome</keyword>
<evidence type="ECO:0000256" key="5">
    <source>
        <dbReference type="ARBA" id="ARBA00020296"/>
    </source>
</evidence>
<dbReference type="GeneID" id="37268930"/>
<dbReference type="EC" id="5.4.99.5" evidence="4 13"/>
<feature type="domain" description="Chorismate mutase" evidence="14">
    <location>
        <begin position="149"/>
        <end position="254"/>
    </location>
</feature>
<sequence length="279" mass="32254">MTDPFPPHLSSPLLSLDHIRAVLQRLEDTILFQLIERAQFAKNARMYEPGAFKELKEREQWDGSWVEWFLRETEAAHAKCRRYESPDEYPFTDPALLPKPILPPIEYPKVLYERSVVNDNKRIWEWYRDEVVPTITRRVEMGDDGQYGSAATRDVEVLSALSRRIHFGMFVSESKFRSAPASFIGPIQSRDRDALEALITKPAVEAALLVRLEGKAEVYGQDLNTGDESRRKIDAKEVVRLYREFVIPETKVVEVDYLLKRLDGLSEADIEELRQSRAS</sequence>
<dbReference type="PANTHER" id="PTHR21145:SF12">
    <property type="entry name" value="CHORISMATE MUTASE"/>
    <property type="match status" value="1"/>
</dbReference>
<dbReference type="SUPFAM" id="SSF48600">
    <property type="entry name" value="Chorismate mutase II"/>
    <property type="match status" value="1"/>
</dbReference>
<dbReference type="RefSeq" id="XP_025600931.1">
    <property type="nucleotide sequence ID" value="XM_025741386.1"/>
</dbReference>
<evidence type="ECO:0000256" key="2">
    <source>
        <dbReference type="ARBA" id="ARBA00004817"/>
    </source>
</evidence>
<dbReference type="GO" id="GO:0004106">
    <property type="term" value="F:chorismate mutase activity"/>
    <property type="evidence" value="ECO:0007669"/>
    <property type="project" value="UniProtKB-UniRule"/>
</dbReference>
<keyword evidence="11 13" id="KW-0413">Isomerase</keyword>